<evidence type="ECO:0000256" key="6">
    <source>
        <dbReference type="ARBA" id="ARBA00067035"/>
    </source>
</evidence>
<dbReference type="OrthoDB" id="9775794at2"/>
<comment type="subunit">
    <text evidence="3">Homotetramer.</text>
</comment>
<dbReference type="Proteomes" id="UP000323521">
    <property type="component" value="Chromosome"/>
</dbReference>
<dbReference type="Pfam" id="PF00378">
    <property type="entry name" value="ECH_1"/>
    <property type="match status" value="1"/>
</dbReference>
<dbReference type="CDD" id="cd06558">
    <property type="entry name" value="crotonase-like"/>
    <property type="match status" value="1"/>
</dbReference>
<proteinExistence type="inferred from homology"/>
<reference evidence="8 9" key="1">
    <citation type="submission" date="2016-10" db="EMBL/GenBank/DDBJ databases">
        <title>Complete Genome Sequence of Peptococcaceae strain DCMF.</title>
        <authorList>
            <person name="Edwards R.J."/>
            <person name="Holland S.I."/>
            <person name="Deshpande N.P."/>
            <person name="Wong Y.K."/>
            <person name="Ertan H."/>
            <person name="Manefield M."/>
            <person name="Russell T.L."/>
            <person name="Lee M.J."/>
        </authorList>
    </citation>
    <scope>NUCLEOTIDE SEQUENCE [LARGE SCALE GENOMIC DNA]</scope>
    <source>
        <strain evidence="8 9">DCMF</strain>
    </source>
</reference>
<accession>A0A3G1KPQ6</accession>
<dbReference type="Gene3D" id="1.10.12.10">
    <property type="entry name" value="Lyase 2-enoyl-coa Hydratase, Chain A, domain 2"/>
    <property type="match status" value="1"/>
</dbReference>
<comment type="pathway">
    <text evidence="1">Lipid metabolism; butanoate metabolism.</text>
</comment>
<dbReference type="EMBL" id="CP017634">
    <property type="protein sequence ID" value="ATW24449.1"/>
    <property type="molecule type" value="Genomic_DNA"/>
</dbReference>
<evidence type="ECO:0000256" key="5">
    <source>
        <dbReference type="ARBA" id="ARBA00050624"/>
    </source>
</evidence>
<evidence type="ECO:0000256" key="1">
    <source>
        <dbReference type="ARBA" id="ARBA00005086"/>
    </source>
</evidence>
<organism evidence="8 9">
    <name type="scientific">Formimonas warabiya</name>
    <dbReference type="NCBI Taxonomy" id="1761012"/>
    <lineage>
        <taxon>Bacteria</taxon>
        <taxon>Bacillati</taxon>
        <taxon>Bacillota</taxon>
        <taxon>Clostridia</taxon>
        <taxon>Eubacteriales</taxon>
        <taxon>Peptococcaceae</taxon>
        <taxon>Candidatus Formimonas</taxon>
    </lineage>
</organism>
<evidence type="ECO:0000256" key="4">
    <source>
        <dbReference type="ARBA" id="ARBA00023239"/>
    </source>
</evidence>
<keyword evidence="9" id="KW-1185">Reference proteome</keyword>
<dbReference type="SUPFAM" id="SSF52096">
    <property type="entry name" value="ClpP/crotonase"/>
    <property type="match status" value="1"/>
</dbReference>
<dbReference type="InterPro" id="IPR018376">
    <property type="entry name" value="Enoyl-CoA_hyd/isom_CS"/>
</dbReference>
<dbReference type="FunFam" id="1.10.12.10:FF:000001">
    <property type="entry name" value="Probable enoyl-CoA hydratase, mitochondrial"/>
    <property type="match status" value="1"/>
</dbReference>
<dbReference type="PROSITE" id="PS00166">
    <property type="entry name" value="ENOYL_COA_HYDRATASE"/>
    <property type="match status" value="1"/>
</dbReference>
<sequence>MDYKNISVVFSESTALITINREKSLNAVNRATLEELNNAFDSIAKKRHVKAVIITGSGEKAFIAGADIGEMAHMRPLEAREFAELGLGVTRKIASMPQPVIAAVNGLAFGGGCEIALTCDFRIAAEKAKFAQPEVGLGITPGFGGTQRLPRLIGIGRASEMLLTGRVVGSDEALSMGLVNYVVPGDQLLERAMELAKIISEKGNMAVCLTKSAVQRGQSMDLERALDLEADSFALCFSTEEQKEGMEAFLSKRKPDFNGI</sequence>
<name>A0A3G1KPQ6_FORW1</name>
<dbReference type="GO" id="GO:0018812">
    <property type="term" value="F:3-hydroxyacyl-CoA dehydratase activity"/>
    <property type="evidence" value="ECO:0007669"/>
    <property type="project" value="UniProtKB-EC"/>
</dbReference>
<protein>
    <recommendedName>
        <fullName evidence="6">short-chain-enoyl-CoA hydratase</fullName>
        <ecNumber evidence="6">4.2.1.150</ecNumber>
    </recommendedName>
</protein>
<dbReference type="RefSeq" id="WP_148133644.1">
    <property type="nucleotide sequence ID" value="NZ_CP017634.1"/>
</dbReference>
<dbReference type="Gene3D" id="3.90.226.10">
    <property type="entry name" value="2-enoyl-CoA Hydratase, Chain A, domain 1"/>
    <property type="match status" value="1"/>
</dbReference>
<dbReference type="InterPro" id="IPR029045">
    <property type="entry name" value="ClpP/crotonase-like_dom_sf"/>
</dbReference>
<keyword evidence="4" id="KW-0456">Lyase</keyword>
<dbReference type="PANTHER" id="PTHR11941:SF54">
    <property type="entry name" value="ENOYL-COA HYDRATASE, MITOCHONDRIAL"/>
    <property type="match status" value="1"/>
</dbReference>
<dbReference type="InterPro" id="IPR014748">
    <property type="entry name" value="Enoyl-CoA_hydra_C"/>
</dbReference>
<dbReference type="EC" id="4.2.1.150" evidence="6"/>
<dbReference type="InterPro" id="IPR001753">
    <property type="entry name" value="Enoyl-CoA_hydra/iso"/>
</dbReference>
<dbReference type="KEGG" id="fwa:DCMF_06340"/>
<evidence type="ECO:0000313" key="9">
    <source>
        <dbReference type="Proteomes" id="UP000323521"/>
    </source>
</evidence>
<gene>
    <name evidence="8" type="ORF">DCMF_06340</name>
</gene>
<evidence type="ECO:0000256" key="7">
    <source>
        <dbReference type="RuleBase" id="RU003707"/>
    </source>
</evidence>
<dbReference type="FunFam" id="3.90.226.10:FF:000009">
    <property type="entry name" value="Carnitinyl-CoA dehydratase"/>
    <property type="match status" value="1"/>
</dbReference>
<evidence type="ECO:0000256" key="3">
    <source>
        <dbReference type="ARBA" id="ARBA00011881"/>
    </source>
</evidence>
<dbReference type="GO" id="GO:0006635">
    <property type="term" value="P:fatty acid beta-oxidation"/>
    <property type="evidence" value="ECO:0007669"/>
    <property type="project" value="TreeGrafter"/>
</dbReference>
<evidence type="ECO:0000313" key="8">
    <source>
        <dbReference type="EMBL" id="ATW24449.1"/>
    </source>
</evidence>
<comment type="similarity">
    <text evidence="2 7">Belongs to the enoyl-CoA hydratase/isomerase family.</text>
</comment>
<comment type="catalytic activity">
    <reaction evidence="5">
        <text>a short-chain (3S)-3-hydroxyacyl-CoA = a short-chain (2E)-enoyl-CoA + H2O</text>
        <dbReference type="Rhea" id="RHEA:52664"/>
        <dbReference type="ChEBI" id="CHEBI:15377"/>
        <dbReference type="ChEBI" id="CHEBI:87488"/>
        <dbReference type="ChEBI" id="CHEBI:136760"/>
        <dbReference type="EC" id="4.2.1.150"/>
    </reaction>
</comment>
<evidence type="ECO:0000256" key="2">
    <source>
        <dbReference type="ARBA" id="ARBA00005254"/>
    </source>
</evidence>
<dbReference type="AlphaFoldDB" id="A0A3G1KPQ6"/>
<dbReference type="PANTHER" id="PTHR11941">
    <property type="entry name" value="ENOYL-COA HYDRATASE-RELATED"/>
    <property type="match status" value="1"/>
</dbReference>